<dbReference type="Gene3D" id="3.90.1530.30">
    <property type="match status" value="1"/>
</dbReference>
<dbReference type="Proteomes" id="UP000177434">
    <property type="component" value="Unassembled WGS sequence"/>
</dbReference>
<name>A0A1F4UGQ4_9BACT</name>
<gene>
    <name evidence="5" type="ORF">A2400_00655</name>
</gene>
<dbReference type="InterPro" id="IPR057240">
    <property type="entry name" value="ParB_dimer_C"/>
</dbReference>
<proteinExistence type="inferred from homology"/>
<reference evidence="5 6" key="1">
    <citation type="journal article" date="2016" name="Nat. Commun.">
        <title>Thousands of microbial genomes shed light on interconnected biogeochemical processes in an aquifer system.</title>
        <authorList>
            <person name="Anantharaman K."/>
            <person name="Brown C.T."/>
            <person name="Hug L.A."/>
            <person name="Sharon I."/>
            <person name="Castelle C.J."/>
            <person name="Probst A.J."/>
            <person name="Thomas B.C."/>
            <person name="Singh A."/>
            <person name="Wilkins M.J."/>
            <person name="Karaoz U."/>
            <person name="Brodie E.L."/>
            <person name="Williams K.H."/>
            <person name="Hubbard S.S."/>
            <person name="Banfield J.F."/>
        </authorList>
    </citation>
    <scope>NUCLEOTIDE SEQUENCE [LARGE SCALE GENOMIC DNA]</scope>
</reference>
<dbReference type="FunFam" id="3.90.1530.30:FF:000001">
    <property type="entry name" value="Chromosome partitioning protein ParB"/>
    <property type="match status" value="1"/>
</dbReference>
<organism evidence="5 6">
    <name type="scientific">candidate division WS6 bacterium RIFOXYB1_FULL_33_14</name>
    <dbReference type="NCBI Taxonomy" id="1817896"/>
    <lineage>
        <taxon>Bacteria</taxon>
        <taxon>Candidatus Dojkabacteria</taxon>
    </lineage>
</organism>
<dbReference type="GO" id="GO:0007059">
    <property type="term" value="P:chromosome segregation"/>
    <property type="evidence" value="ECO:0007669"/>
    <property type="project" value="UniProtKB-KW"/>
</dbReference>
<dbReference type="PANTHER" id="PTHR33375:SF1">
    <property type="entry name" value="CHROMOSOME-PARTITIONING PROTEIN PARB-RELATED"/>
    <property type="match status" value="1"/>
</dbReference>
<dbReference type="AlphaFoldDB" id="A0A1F4UGQ4"/>
<dbReference type="CDD" id="cd16393">
    <property type="entry name" value="SPO0J_N"/>
    <property type="match status" value="1"/>
</dbReference>
<evidence type="ECO:0000256" key="1">
    <source>
        <dbReference type="ARBA" id="ARBA00006295"/>
    </source>
</evidence>
<dbReference type="SUPFAM" id="SSF109709">
    <property type="entry name" value="KorB DNA-binding domain-like"/>
    <property type="match status" value="1"/>
</dbReference>
<dbReference type="GO" id="GO:0005694">
    <property type="term" value="C:chromosome"/>
    <property type="evidence" value="ECO:0007669"/>
    <property type="project" value="TreeGrafter"/>
</dbReference>
<dbReference type="Pfam" id="PF17762">
    <property type="entry name" value="HTH_ParB"/>
    <property type="match status" value="1"/>
</dbReference>
<evidence type="ECO:0000313" key="5">
    <source>
        <dbReference type="EMBL" id="OGC44092.1"/>
    </source>
</evidence>
<comment type="similarity">
    <text evidence="1">Belongs to the ParB family.</text>
</comment>
<evidence type="ECO:0000256" key="3">
    <source>
        <dbReference type="ARBA" id="ARBA00023125"/>
    </source>
</evidence>
<dbReference type="InterPro" id="IPR050336">
    <property type="entry name" value="Chromosome_partition/occlusion"/>
</dbReference>
<protein>
    <recommendedName>
        <fullName evidence="4">ParB-like N-terminal domain-containing protein</fullName>
    </recommendedName>
</protein>
<dbReference type="SMART" id="SM00470">
    <property type="entry name" value="ParB"/>
    <property type="match status" value="1"/>
</dbReference>
<dbReference type="Pfam" id="PF02195">
    <property type="entry name" value="ParB_N"/>
    <property type="match status" value="1"/>
</dbReference>
<keyword evidence="3" id="KW-0238">DNA-binding</keyword>
<dbReference type="Gene3D" id="1.10.10.2830">
    <property type="match status" value="1"/>
</dbReference>
<dbReference type="InterPro" id="IPR004437">
    <property type="entry name" value="ParB/RepB/Spo0J"/>
</dbReference>
<dbReference type="PANTHER" id="PTHR33375">
    <property type="entry name" value="CHROMOSOME-PARTITIONING PROTEIN PARB-RELATED"/>
    <property type="match status" value="1"/>
</dbReference>
<accession>A0A1F4UGQ4</accession>
<evidence type="ECO:0000259" key="4">
    <source>
        <dbReference type="SMART" id="SM00470"/>
    </source>
</evidence>
<dbReference type="NCBIfam" id="TIGR00180">
    <property type="entry name" value="parB_part"/>
    <property type="match status" value="1"/>
</dbReference>
<dbReference type="EMBL" id="MEUN01000091">
    <property type="protein sequence ID" value="OGC44092.1"/>
    <property type="molecule type" value="Genomic_DNA"/>
</dbReference>
<evidence type="ECO:0000256" key="2">
    <source>
        <dbReference type="ARBA" id="ARBA00022829"/>
    </source>
</evidence>
<dbReference type="Pfam" id="PF23552">
    <property type="entry name" value="ParB_C"/>
    <property type="match status" value="1"/>
</dbReference>
<dbReference type="FunFam" id="1.10.10.2830:FF:000001">
    <property type="entry name" value="Chromosome partitioning protein ParB"/>
    <property type="match status" value="1"/>
</dbReference>
<evidence type="ECO:0000313" key="6">
    <source>
        <dbReference type="Proteomes" id="UP000177434"/>
    </source>
</evidence>
<dbReference type="InterPro" id="IPR003115">
    <property type="entry name" value="ParB_N"/>
</dbReference>
<dbReference type="GO" id="GO:0003677">
    <property type="term" value="F:DNA binding"/>
    <property type="evidence" value="ECO:0007669"/>
    <property type="project" value="UniProtKB-KW"/>
</dbReference>
<sequence length="289" mass="32773">MSEQRLGKGLAALIDSKEIDNSSSSYREKFDITKILPNPFQPRMHIEPNELIGLADSIRANGIIQPLIVSKDKNSDKYFIIAGERRFRAAQLAGLKYVPIVIKDSSPQQMLELALIENIQRRDLNPLEEAYAFQQLQDEFGLPQEEIAEKVGLNRVTISNKMRLLKLPDPVKEVVLNETISEGHARALLGIKDEESLVAATDIVVKRGLSVRQTESLVRKINYGKSAKYKTIQTEYPDLLRYGEMLSEKMGYSTSVRRLSKGGRIIIRFLNKQELEDLLQKLGVDNYND</sequence>
<dbReference type="InterPro" id="IPR041468">
    <property type="entry name" value="HTH_ParB/Spo0J"/>
</dbReference>
<keyword evidence="2" id="KW-0159">Chromosome partition</keyword>
<feature type="domain" description="ParB-like N-terminal" evidence="4">
    <location>
        <begin position="28"/>
        <end position="119"/>
    </location>
</feature>
<comment type="caution">
    <text evidence="5">The sequence shown here is derived from an EMBL/GenBank/DDBJ whole genome shotgun (WGS) entry which is preliminary data.</text>
</comment>
<dbReference type="InterPro" id="IPR036086">
    <property type="entry name" value="ParB/Sulfiredoxin_sf"/>
</dbReference>
<dbReference type="SUPFAM" id="SSF110849">
    <property type="entry name" value="ParB/Sulfiredoxin"/>
    <property type="match status" value="1"/>
</dbReference>